<organism evidence="2 3">
    <name type="scientific">Actinoallomurus iriomotensis</name>
    <dbReference type="NCBI Taxonomy" id="478107"/>
    <lineage>
        <taxon>Bacteria</taxon>
        <taxon>Bacillati</taxon>
        <taxon>Actinomycetota</taxon>
        <taxon>Actinomycetes</taxon>
        <taxon>Streptosporangiales</taxon>
        <taxon>Thermomonosporaceae</taxon>
        <taxon>Actinoallomurus</taxon>
    </lineage>
</organism>
<dbReference type="GO" id="GO:0006355">
    <property type="term" value="P:regulation of DNA-templated transcription"/>
    <property type="evidence" value="ECO:0007669"/>
    <property type="project" value="InterPro"/>
</dbReference>
<feature type="domain" description="HTH luxR-type" evidence="1">
    <location>
        <begin position="671"/>
        <end position="736"/>
    </location>
</feature>
<protein>
    <submittedName>
        <fullName evidence="2">LuxR family transcriptional regulator</fullName>
    </submittedName>
</protein>
<dbReference type="CDD" id="cd06170">
    <property type="entry name" value="LuxR_C_like"/>
    <property type="match status" value="1"/>
</dbReference>
<dbReference type="RefSeq" id="WP_285626359.1">
    <property type="nucleotide sequence ID" value="NZ_BSTJ01000007.1"/>
</dbReference>
<sequence>MERLFADTRLLSLTGPGGVGKTRLALRAAAKRRRAFTDGVWLVDLSPLRGRGLLIQEISTALGLRDASARSSVSSLVAYLQDKHLLLVLDNCEHLLDECAKLVDTLLAGASGLTVLATSREPLNIRGERVLGVPPLAMPCLSDRPKAEAIIRCDAVRLFADRAALAAENFAITAENCGTVAKLCQRLDGMPLAIELATVRLRMLSVEQILERIEDRFHLLVGRDRTVLPRHQTLRAAIDWSYELCSPQERMLWERLSVFSGECDLQAAEQVCAGGGIAREDVLDLVAGLVDKSILIREDHGQARYRLLETIRVYGYERLAQSGEEEAFRRAHHDYYRDMSGRAEREWFGPRQLQWLERIRLEMSNLRVALEFCMSGPGEVDVGLEIAAALRVYWIFYGSMGEARHWLDRALGRPTGQPSIKAKALLADAFIALLQGNIDDAVPMLDEASTGHARDPQMLTSILFVRGTLALFRGDTAAAIALLQEASGPDDAGDAFHTSLFLAMAAVFDGDERGTTYSVECRSRAEDAEAEWAMTWGSWVLGLDAWRRGAVPDAVPFFRDSLRRQRRINDKWGPTWNIEGLAWVAAAAGDHERAALCLDTARRLRESIGVSIPQLLPFSEAHEACEARVRESLGQQGYLAAIRRGAGLELDQAIDYVLGEDDLLPGASAPSRDAASPLTPREQQVAELIAQGKTNKEIAASLVIAQRTAEAHVENILVKLGYTSRAEVVMWMTESKHT</sequence>
<evidence type="ECO:0000313" key="2">
    <source>
        <dbReference type="EMBL" id="GLY77176.1"/>
    </source>
</evidence>
<dbReference type="Pfam" id="PF00196">
    <property type="entry name" value="GerE"/>
    <property type="match status" value="1"/>
</dbReference>
<dbReference type="InterPro" id="IPR011990">
    <property type="entry name" value="TPR-like_helical_dom_sf"/>
</dbReference>
<gene>
    <name evidence="2" type="ORF">Airi01_054430</name>
</gene>
<dbReference type="PANTHER" id="PTHR47691:SF3">
    <property type="entry name" value="HTH-TYPE TRANSCRIPTIONAL REGULATOR RV0890C-RELATED"/>
    <property type="match status" value="1"/>
</dbReference>
<dbReference type="Pfam" id="PF00931">
    <property type="entry name" value="NB-ARC"/>
    <property type="match status" value="1"/>
</dbReference>
<dbReference type="GO" id="GO:0043531">
    <property type="term" value="F:ADP binding"/>
    <property type="evidence" value="ECO:0007669"/>
    <property type="project" value="InterPro"/>
</dbReference>
<dbReference type="InterPro" id="IPR027417">
    <property type="entry name" value="P-loop_NTPase"/>
</dbReference>
<dbReference type="InterPro" id="IPR016032">
    <property type="entry name" value="Sig_transdc_resp-reg_C-effctor"/>
</dbReference>
<accession>A0A9W6RJK7</accession>
<dbReference type="InterPro" id="IPR058852">
    <property type="entry name" value="HTH_77"/>
</dbReference>
<dbReference type="Proteomes" id="UP001165135">
    <property type="component" value="Unassembled WGS sequence"/>
</dbReference>
<dbReference type="SUPFAM" id="SSF46894">
    <property type="entry name" value="C-terminal effector domain of the bipartite response regulators"/>
    <property type="match status" value="1"/>
</dbReference>
<dbReference type="InterPro" id="IPR000792">
    <property type="entry name" value="Tscrpt_reg_LuxR_C"/>
</dbReference>
<dbReference type="Gene3D" id="3.40.50.300">
    <property type="entry name" value="P-loop containing nucleotide triphosphate hydrolases"/>
    <property type="match status" value="1"/>
</dbReference>
<dbReference type="PANTHER" id="PTHR47691">
    <property type="entry name" value="REGULATOR-RELATED"/>
    <property type="match status" value="1"/>
</dbReference>
<dbReference type="Pfam" id="PF25872">
    <property type="entry name" value="HTH_77"/>
    <property type="match status" value="1"/>
</dbReference>
<reference evidence="2" key="1">
    <citation type="submission" date="2023-03" db="EMBL/GenBank/DDBJ databases">
        <title>Actinoallomurus iriomotensis NBRC 103681.</title>
        <authorList>
            <person name="Ichikawa N."/>
            <person name="Sato H."/>
            <person name="Tonouchi N."/>
        </authorList>
    </citation>
    <scope>NUCLEOTIDE SEQUENCE</scope>
    <source>
        <strain evidence="2">NBRC 103681</strain>
    </source>
</reference>
<dbReference type="GO" id="GO:0003677">
    <property type="term" value="F:DNA binding"/>
    <property type="evidence" value="ECO:0007669"/>
    <property type="project" value="InterPro"/>
</dbReference>
<dbReference type="InterPro" id="IPR002182">
    <property type="entry name" value="NB-ARC"/>
</dbReference>
<dbReference type="SUPFAM" id="SSF52540">
    <property type="entry name" value="P-loop containing nucleoside triphosphate hydrolases"/>
    <property type="match status" value="1"/>
</dbReference>
<comment type="caution">
    <text evidence="2">The sequence shown here is derived from an EMBL/GenBank/DDBJ whole genome shotgun (WGS) entry which is preliminary data.</text>
</comment>
<dbReference type="InterPro" id="IPR036388">
    <property type="entry name" value="WH-like_DNA-bd_sf"/>
</dbReference>
<evidence type="ECO:0000259" key="1">
    <source>
        <dbReference type="PROSITE" id="PS50043"/>
    </source>
</evidence>
<dbReference type="PRINTS" id="PR00038">
    <property type="entry name" value="HTHLUXR"/>
</dbReference>
<dbReference type="EMBL" id="BSTJ01000007">
    <property type="protein sequence ID" value="GLY77176.1"/>
    <property type="molecule type" value="Genomic_DNA"/>
</dbReference>
<dbReference type="PROSITE" id="PS50043">
    <property type="entry name" value="HTH_LUXR_2"/>
    <property type="match status" value="1"/>
</dbReference>
<dbReference type="SMART" id="SM00421">
    <property type="entry name" value="HTH_LUXR"/>
    <property type="match status" value="1"/>
</dbReference>
<proteinExistence type="predicted"/>
<evidence type="ECO:0000313" key="3">
    <source>
        <dbReference type="Proteomes" id="UP001165135"/>
    </source>
</evidence>
<dbReference type="Gene3D" id="1.25.40.10">
    <property type="entry name" value="Tetratricopeptide repeat domain"/>
    <property type="match status" value="1"/>
</dbReference>
<dbReference type="Gene3D" id="1.10.10.10">
    <property type="entry name" value="Winged helix-like DNA-binding domain superfamily/Winged helix DNA-binding domain"/>
    <property type="match status" value="1"/>
</dbReference>
<dbReference type="AlphaFoldDB" id="A0A9W6RJK7"/>
<name>A0A9W6RJK7_9ACTN</name>
<dbReference type="PRINTS" id="PR00364">
    <property type="entry name" value="DISEASERSIST"/>
</dbReference>